<dbReference type="EnsemblBacteria" id="CAQ47412">
    <property type="protein sequence ID" value="CAQ47412"/>
    <property type="gene ID" value="Smlt4016"/>
</dbReference>
<protein>
    <submittedName>
        <fullName evidence="2">Uncharacterized protein</fullName>
    </submittedName>
</protein>
<sequence length="203" mass="21291">MGSNTAPSVVLRRAVRGDPSDPPASFPLGSFTGTPTRTARHLASLQVAQPCEVAAMTTLYPTYPRLHVLLGAAMPGLQLSNAVAEALEDALTEAHEHAPPPAFFARLHGIAQSHAADGQVWRERQLSDVRGRELTEATRCLAALSACGGVLLAAQSARETDDAQAQCPPQVEEGLLHAVVVLADHAGALVAPELLPTRANECC</sequence>
<proteinExistence type="predicted"/>
<dbReference type="AlphaFoldDB" id="B2FUQ2"/>
<feature type="region of interest" description="Disordered" evidence="1">
    <location>
        <begin position="14"/>
        <end position="33"/>
    </location>
</feature>
<reference evidence="2 3" key="1">
    <citation type="journal article" date="2008" name="Genome Biol.">
        <title>The complete genome, comparative and functional analysis of Stenotrophomonas maltophilia reveals an organism heavily shielded by drug resistance determinants.</title>
        <authorList>
            <person name="Crossman L.C."/>
            <person name="Gould V.C."/>
            <person name="Dow J.M."/>
            <person name="Vernikos G.S."/>
            <person name="Okazaki A."/>
            <person name="Sebaihia M."/>
            <person name="Saunders D."/>
            <person name="Arrowsmith C."/>
            <person name="Carver T."/>
            <person name="Peters N."/>
            <person name="Adlem E."/>
            <person name="Kerhornou A."/>
            <person name="Lord A."/>
            <person name="Murphy L."/>
            <person name="Seeger K."/>
            <person name="Squares R."/>
            <person name="Rutter S."/>
            <person name="Quail M.A."/>
            <person name="Rajandream M.A."/>
            <person name="Harris D."/>
            <person name="Churcher C."/>
            <person name="Bentley S.D."/>
            <person name="Parkhill J."/>
            <person name="Thomson N.R."/>
            <person name="Avison M.B."/>
        </authorList>
    </citation>
    <scope>NUCLEOTIDE SEQUENCE [LARGE SCALE GENOMIC DNA]</scope>
    <source>
        <strain evidence="2 3">K279a</strain>
    </source>
</reference>
<gene>
    <name evidence="2" type="ordered locus">Smlt4016</name>
</gene>
<accession>B2FUQ2</accession>
<name>B2FUQ2_STRMK</name>
<dbReference type="HOGENOM" id="CLU_1348316_0_0_6"/>
<evidence type="ECO:0000313" key="2">
    <source>
        <dbReference type="EMBL" id="CAQ47412.1"/>
    </source>
</evidence>
<organism evidence="2 3">
    <name type="scientific">Stenotrophomonas maltophilia (strain K279a)</name>
    <dbReference type="NCBI Taxonomy" id="522373"/>
    <lineage>
        <taxon>Bacteria</taxon>
        <taxon>Pseudomonadati</taxon>
        <taxon>Pseudomonadota</taxon>
        <taxon>Gammaproteobacteria</taxon>
        <taxon>Lysobacterales</taxon>
        <taxon>Lysobacteraceae</taxon>
        <taxon>Stenotrophomonas</taxon>
        <taxon>Stenotrophomonas maltophilia group</taxon>
    </lineage>
</organism>
<evidence type="ECO:0000313" key="3">
    <source>
        <dbReference type="Proteomes" id="UP000008840"/>
    </source>
</evidence>
<dbReference type="EMBL" id="AM743169">
    <property type="protein sequence ID" value="CAQ47412.1"/>
    <property type="molecule type" value="Genomic_DNA"/>
</dbReference>
<dbReference type="Proteomes" id="UP000008840">
    <property type="component" value="Chromosome"/>
</dbReference>
<evidence type="ECO:0000256" key="1">
    <source>
        <dbReference type="SAM" id="MobiDB-lite"/>
    </source>
</evidence>
<dbReference type="KEGG" id="sml:Smlt4016"/>
<keyword evidence="3" id="KW-1185">Reference proteome</keyword>